<evidence type="ECO:0000313" key="2">
    <source>
        <dbReference type="EMBL" id="KAK3799562.1"/>
    </source>
</evidence>
<comment type="caution">
    <text evidence="2">The sequence shown here is derived from an EMBL/GenBank/DDBJ whole genome shotgun (WGS) entry which is preliminary data.</text>
</comment>
<dbReference type="EMBL" id="JAWDGP010000555">
    <property type="protein sequence ID" value="KAK3799562.1"/>
    <property type="molecule type" value="Genomic_DNA"/>
</dbReference>
<protein>
    <submittedName>
        <fullName evidence="2">Uncharacterized protein</fullName>
    </submittedName>
</protein>
<gene>
    <name evidence="2" type="ORF">RRG08_019361</name>
</gene>
<feature type="region of interest" description="Disordered" evidence="1">
    <location>
        <begin position="71"/>
        <end position="107"/>
    </location>
</feature>
<sequence>MPISRADHHFSALHTTRGSPDGSRVRPHICRSPSHYQGIAGRLTCPPSHLQEPFTLPGDRRTAHVSALTSAGAPIAGSNPSLLIPSHQTRPAQLKSDSRPSCRDPVHAGQTPLGLLHLELYGLWIANSKTLE</sequence>
<dbReference type="Proteomes" id="UP001283361">
    <property type="component" value="Unassembled WGS sequence"/>
</dbReference>
<proteinExistence type="predicted"/>
<organism evidence="2 3">
    <name type="scientific">Elysia crispata</name>
    <name type="common">lettuce slug</name>
    <dbReference type="NCBI Taxonomy" id="231223"/>
    <lineage>
        <taxon>Eukaryota</taxon>
        <taxon>Metazoa</taxon>
        <taxon>Spiralia</taxon>
        <taxon>Lophotrochozoa</taxon>
        <taxon>Mollusca</taxon>
        <taxon>Gastropoda</taxon>
        <taxon>Heterobranchia</taxon>
        <taxon>Euthyneura</taxon>
        <taxon>Panpulmonata</taxon>
        <taxon>Sacoglossa</taxon>
        <taxon>Placobranchoidea</taxon>
        <taxon>Plakobranchidae</taxon>
        <taxon>Elysia</taxon>
    </lineage>
</organism>
<feature type="region of interest" description="Disordered" evidence="1">
    <location>
        <begin position="1"/>
        <end position="26"/>
    </location>
</feature>
<reference evidence="2" key="1">
    <citation type="journal article" date="2023" name="G3 (Bethesda)">
        <title>A reference genome for the long-term kleptoplast-retaining sea slug Elysia crispata morphotype clarki.</title>
        <authorList>
            <person name="Eastman K.E."/>
            <person name="Pendleton A.L."/>
            <person name="Shaikh M.A."/>
            <person name="Suttiyut T."/>
            <person name="Ogas R."/>
            <person name="Tomko P."/>
            <person name="Gavelis G."/>
            <person name="Widhalm J.R."/>
            <person name="Wisecaver J.H."/>
        </authorList>
    </citation>
    <scope>NUCLEOTIDE SEQUENCE</scope>
    <source>
        <strain evidence="2">ECLA1</strain>
    </source>
</reference>
<evidence type="ECO:0000313" key="3">
    <source>
        <dbReference type="Proteomes" id="UP001283361"/>
    </source>
</evidence>
<feature type="compositionally biased region" description="Basic and acidic residues" evidence="1">
    <location>
        <begin position="1"/>
        <end position="10"/>
    </location>
</feature>
<feature type="compositionally biased region" description="Basic and acidic residues" evidence="1">
    <location>
        <begin position="96"/>
        <end position="106"/>
    </location>
</feature>
<keyword evidence="3" id="KW-1185">Reference proteome</keyword>
<name>A0AAE1EA69_9GAST</name>
<feature type="compositionally biased region" description="Polar residues" evidence="1">
    <location>
        <begin position="78"/>
        <end position="91"/>
    </location>
</feature>
<dbReference type="AlphaFoldDB" id="A0AAE1EA69"/>
<evidence type="ECO:0000256" key="1">
    <source>
        <dbReference type="SAM" id="MobiDB-lite"/>
    </source>
</evidence>
<accession>A0AAE1EA69</accession>